<sequence>MCGKQAGRTSTASRNCHDPSFARGVGIPDATSPARGSKEDSPERPWKLDLGPQSTDCVQRNGGGGESYALGQSTGQPHREYWQPDQFVRDSGTSYDDGLGRRLTGSSFQRHTRREMA</sequence>
<feature type="region of interest" description="Disordered" evidence="1">
    <location>
        <begin position="1"/>
        <end position="117"/>
    </location>
</feature>
<feature type="compositionally biased region" description="Basic and acidic residues" evidence="1">
    <location>
        <begin position="36"/>
        <end position="47"/>
    </location>
</feature>
<name>H1V627_COLHI</name>
<evidence type="ECO:0000313" key="3">
    <source>
        <dbReference type="Proteomes" id="UP000007174"/>
    </source>
</evidence>
<dbReference type="AlphaFoldDB" id="H1V627"/>
<dbReference type="Proteomes" id="UP000007174">
    <property type="component" value="Unassembled WGS sequence"/>
</dbReference>
<evidence type="ECO:0000313" key="2">
    <source>
        <dbReference type="EMBL" id="CCF35679.1"/>
    </source>
</evidence>
<organism evidence="2 3">
    <name type="scientific">Colletotrichum higginsianum (strain IMI 349063)</name>
    <name type="common">Crucifer anthracnose fungus</name>
    <dbReference type="NCBI Taxonomy" id="759273"/>
    <lineage>
        <taxon>Eukaryota</taxon>
        <taxon>Fungi</taxon>
        <taxon>Dikarya</taxon>
        <taxon>Ascomycota</taxon>
        <taxon>Pezizomycotina</taxon>
        <taxon>Sordariomycetes</taxon>
        <taxon>Hypocreomycetidae</taxon>
        <taxon>Glomerellales</taxon>
        <taxon>Glomerellaceae</taxon>
        <taxon>Colletotrichum</taxon>
        <taxon>Colletotrichum destructivum species complex</taxon>
    </lineage>
</organism>
<evidence type="ECO:0000256" key="1">
    <source>
        <dbReference type="SAM" id="MobiDB-lite"/>
    </source>
</evidence>
<gene>
    <name evidence="2" type="ORF">CH063_07410</name>
</gene>
<dbReference type="EMBL" id="CACQ02001642">
    <property type="protein sequence ID" value="CCF35679.1"/>
    <property type="molecule type" value="Genomic_DNA"/>
</dbReference>
<reference evidence="3" key="1">
    <citation type="journal article" date="2012" name="Nat. Genet.">
        <title>Lifestyle transitions in plant pathogenic Colletotrichum fungi deciphered by genome and transcriptome analyses.</title>
        <authorList>
            <person name="O'Connell R.J."/>
            <person name="Thon M.R."/>
            <person name="Hacquard S."/>
            <person name="Amyotte S.G."/>
            <person name="Kleemann J."/>
            <person name="Torres M.F."/>
            <person name="Damm U."/>
            <person name="Buiate E.A."/>
            <person name="Epstein L."/>
            <person name="Alkan N."/>
            <person name="Altmueller J."/>
            <person name="Alvarado-Balderrama L."/>
            <person name="Bauser C.A."/>
            <person name="Becker C."/>
            <person name="Birren B.W."/>
            <person name="Chen Z."/>
            <person name="Choi J."/>
            <person name="Crouch J.A."/>
            <person name="Duvick J.P."/>
            <person name="Farman M.A."/>
            <person name="Gan P."/>
            <person name="Heiman D."/>
            <person name="Henrissat B."/>
            <person name="Howard R.J."/>
            <person name="Kabbage M."/>
            <person name="Koch C."/>
            <person name="Kracher B."/>
            <person name="Kubo Y."/>
            <person name="Law A.D."/>
            <person name="Lebrun M.-H."/>
            <person name="Lee Y.-H."/>
            <person name="Miyara I."/>
            <person name="Moore N."/>
            <person name="Neumann U."/>
            <person name="Nordstroem K."/>
            <person name="Panaccione D.G."/>
            <person name="Panstruga R."/>
            <person name="Place M."/>
            <person name="Proctor R.H."/>
            <person name="Prusky D."/>
            <person name="Rech G."/>
            <person name="Reinhardt R."/>
            <person name="Rollins J.A."/>
            <person name="Rounsley S."/>
            <person name="Schardl C.L."/>
            <person name="Schwartz D.C."/>
            <person name="Shenoy N."/>
            <person name="Shirasu K."/>
            <person name="Sikhakolli U.R."/>
            <person name="Stueber K."/>
            <person name="Sukno S.A."/>
            <person name="Sweigard J.A."/>
            <person name="Takano Y."/>
            <person name="Takahara H."/>
            <person name="Trail F."/>
            <person name="van der Does H.C."/>
            <person name="Voll L.M."/>
            <person name="Will I."/>
            <person name="Young S."/>
            <person name="Zeng Q."/>
            <person name="Zhang J."/>
            <person name="Zhou S."/>
            <person name="Dickman M.B."/>
            <person name="Schulze-Lefert P."/>
            <person name="Ver Loren van Themaat E."/>
            <person name="Ma L.-J."/>
            <person name="Vaillancourt L.J."/>
        </authorList>
    </citation>
    <scope>NUCLEOTIDE SEQUENCE [LARGE SCALE GENOMIC DNA]</scope>
    <source>
        <strain evidence="3">IMI 349063</strain>
    </source>
</reference>
<proteinExistence type="predicted"/>
<accession>H1V627</accession>
<protein>
    <submittedName>
        <fullName evidence="2">Uncharacterized protein</fullName>
    </submittedName>
</protein>
<dbReference type="HOGENOM" id="CLU_2084707_0_0_1"/>